<reference evidence="2 3" key="1">
    <citation type="journal article" date="2014" name="BMC Genomics">
        <title>Genome sequencing of four Aureobasidium pullulans varieties: biotechnological potential, stress tolerance, and description of new species.</title>
        <authorList>
            <person name="Gostin Ar C."/>
            <person name="Ohm R.A."/>
            <person name="Kogej T."/>
            <person name="Sonjak S."/>
            <person name="Turk M."/>
            <person name="Zajc J."/>
            <person name="Zalar P."/>
            <person name="Grube M."/>
            <person name="Sun H."/>
            <person name="Han J."/>
            <person name="Sharma A."/>
            <person name="Chiniquy J."/>
            <person name="Ngan C.Y."/>
            <person name="Lipzen A."/>
            <person name="Barry K."/>
            <person name="Grigoriev I.V."/>
            <person name="Gunde-Cimerman N."/>
        </authorList>
    </citation>
    <scope>NUCLEOTIDE SEQUENCE [LARGE SCALE GENOMIC DNA]</scope>
    <source>
        <strain evidence="2 3">EXF-2481</strain>
    </source>
</reference>
<sequence length="471" mass="51812">MHGVFVNGRKITLTEIFDFDEIRFGSQVTRAEAVHDGVQVKITNIARQGANFTALTNFANLANGTKPNPPPSYRVPDYDTDSSADHSAELTFHKTPTMHVIDLDPVSSPVRSRSLEIHQFEEDGSENDCDSDLESDYESNDYPDDPDELDEDGEQSISASDRSDRSDRSESPGLSEAWDDYPREDEVDFDSDDLAETHGQPQQPTSLYSGNPKPQESWARLLSEKEKVRDATEAKMSIPWLVDSTLANDWNVPAPFSTSVTQTFDIPKAPSPLICHKAGIAINSVEEKKKDVDAGDILAQELKLSDAVSRALELEDQELETSASPETAKVEEKEKVAAPTGAAIAELLTNVVEEKEVAPTPTAAELFAKVDSPIGGKRKRETNDDGREEVTTPAPGHKLLKLRFGQQHKNTLQNLFKKQVTTTPRPIKRVKRSTAKSALKVFASAMGGAAAMVGVLMTPQCEQWLANWPIQ</sequence>
<name>A0A074Z053_AURSE</name>
<organism evidence="2 3">
    <name type="scientific">Aureobasidium subglaciale (strain EXF-2481)</name>
    <name type="common">Aureobasidium pullulans var. subglaciale</name>
    <dbReference type="NCBI Taxonomy" id="1043005"/>
    <lineage>
        <taxon>Eukaryota</taxon>
        <taxon>Fungi</taxon>
        <taxon>Dikarya</taxon>
        <taxon>Ascomycota</taxon>
        <taxon>Pezizomycotina</taxon>
        <taxon>Dothideomycetes</taxon>
        <taxon>Dothideomycetidae</taxon>
        <taxon>Dothideales</taxon>
        <taxon>Saccotheciaceae</taxon>
        <taxon>Aureobasidium</taxon>
    </lineage>
</organism>
<feature type="region of interest" description="Disordered" evidence="1">
    <location>
        <begin position="62"/>
        <end position="84"/>
    </location>
</feature>
<gene>
    <name evidence="2" type="ORF">AUEXF2481DRAFT_42936</name>
</gene>
<feature type="region of interest" description="Disordered" evidence="1">
    <location>
        <begin position="118"/>
        <end position="215"/>
    </location>
</feature>
<dbReference type="AlphaFoldDB" id="A0A074Z053"/>
<dbReference type="InParanoid" id="A0A074Z053"/>
<feature type="compositionally biased region" description="Polar residues" evidence="1">
    <location>
        <begin position="199"/>
        <end position="214"/>
    </location>
</feature>
<feature type="compositionally biased region" description="Acidic residues" evidence="1">
    <location>
        <begin position="122"/>
        <end position="154"/>
    </location>
</feature>
<feature type="region of interest" description="Disordered" evidence="1">
    <location>
        <begin position="374"/>
        <end position="393"/>
    </location>
</feature>
<feature type="region of interest" description="Disordered" evidence="1">
    <location>
        <begin position="316"/>
        <end position="335"/>
    </location>
</feature>
<dbReference type="RefSeq" id="XP_013340977.1">
    <property type="nucleotide sequence ID" value="XM_013485523.1"/>
</dbReference>
<dbReference type="STRING" id="1043005.A0A074Z053"/>
<feature type="compositionally biased region" description="Basic and acidic residues" evidence="1">
    <location>
        <begin position="161"/>
        <end position="170"/>
    </location>
</feature>
<keyword evidence="3" id="KW-1185">Reference proteome</keyword>
<proteinExistence type="predicted"/>
<evidence type="ECO:0000313" key="2">
    <source>
        <dbReference type="EMBL" id="KEQ92486.1"/>
    </source>
</evidence>
<protein>
    <recommendedName>
        <fullName evidence="4">FHA domain-containing protein</fullName>
    </recommendedName>
</protein>
<feature type="compositionally biased region" description="Acidic residues" evidence="1">
    <location>
        <begin position="177"/>
        <end position="194"/>
    </location>
</feature>
<dbReference type="OrthoDB" id="4096268at2759"/>
<dbReference type="EMBL" id="KL584770">
    <property type="protein sequence ID" value="KEQ92486.1"/>
    <property type="molecule type" value="Genomic_DNA"/>
</dbReference>
<evidence type="ECO:0000313" key="3">
    <source>
        <dbReference type="Proteomes" id="UP000030641"/>
    </source>
</evidence>
<feature type="compositionally biased region" description="Basic and acidic residues" evidence="1">
    <location>
        <begin position="381"/>
        <end position="390"/>
    </location>
</feature>
<accession>A0A074Z053</accession>
<evidence type="ECO:0008006" key="4">
    <source>
        <dbReference type="Google" id="ProtNLM"/>
    </source>
</evidence>
<dbReference type="Proteomes" id="UP000030641">
    <property type="component" value="Unassembled WGS sequence"/>
</dbReference>
<dbReference type="GeneID" id="25367269"/>
<dbReference type="HOGENOM" id="CLU_497790_0_0_1"/>
<evidence type="ECO:0000256" key="1">
    <source>
        <dbReference type="SAM" id="MobiDB-lite"/>
    </source>
</evidence>